<name>A0A1C3XJ56_9BRAD</name>
<evidence type="ECO:0000313" key="3">
    <source>
        <dbReference type="Proteomes" id="UP000199184"/>
    </source>
</evidence>
<protein>
    <submittedName>
        <fullName evidence="2">AAA domain-containing protein</fullName>
    </submittedName>
</protein>
<sequence>MRGIRNLDIAFDQKTFSISGPNGSGKSGVIDAVEFGLTGRISRLTGTGTKTLSIAEHGPHVDRVRFPDAALVRLKVYRPRHPWRCLSRLSADC</sequence>
<accession>A0A1C3XJ56</accession>
<dbReference type="AlphaFoldDB" id="A0A1C3XJ56"/>
<dbReference type="Gene3D" id="3.40.50.300">
    <property type="entry name" value="P-loop containing nucleotide triphosphate hydrolases"/>
    <property type="match status" value="1"/>
</dbReference>
<reference evidence="3" key="1">
    <citation type="submission" date="2016-08" db="EMBL/GenBank/DDBJ databases">
        <authorList>
            <person name="Varghese N."/>
            <person name="Submissions Spin"/>
        </authorList>
    </citation>
    <scope>NUCLEOTIDE SEQUENCE [LARGE SCALE GENOMIC DNA]</scope>
    <source>
        <strain evidence="3">ERR11</strain>
    </source>
</reference>
<dbReference type="EMBL" id="FMAI01000016">
    <property type="protein sequence ID" value="SCB52096.1"/>
    <property type="molecule type" value="Genomic_DNA"/>
</dbReference>
<dbReference type="SUPFAM" id="SSF52540">
    <property type="entry name" value="P-loop containing nucleoside triphosphate hydrolases"/>
    <property type="match status" value="1"/>
</dbReference>
<keyword evidence="3" id="KW-1185">Reference proteome</keyword>
<feature type="domain" description="Rad50/SbcC-type AAA" evidence="1">
    <location>
        <begin position="2"/>
        <end position="52"/>
    </location>
</feature>
<evidence type="ECO:0000313" key="2">
    <source>
        <dbReference type="EMBL" id="SCB52096.1"/>
    </source>
</evidence>
<dbReference type="GO" id="GO:0016887">
    <property type="term" value="F:ATP hydrolysis activity"/>
    <property type="evidence" value="ECO:0007669"/>
    <property type="project" value="InterPro"/>
</dbReference>
<gene>
    <name evidence="2" type="ORF">GA0061098_1016160</name>
</gene>
<dbReference type="InterPro" id="IPR027417">
    <property type="entry name" value="P-loop_NTPase"/>
</dbReference>
<proteinExistence type="predicted"/>
<dbReference type="Proteomes" id="UP000199184">
    <property type="component" value="Unassembled WGS sequence"/>
</dbReference>
<dbReference type="InterPro" id="IPR038729">
    <property type="entry name" value="Rad50/SbcC_AAA"/>
</dbReference>
<dbReference type="GO" id="GO:0006302">
    <property type="term" value="P:double-strand break repair"/>
    <property type="evidence" value="ECO:0007669"/>
    <property type="project" value="InterPro"/>
</dbReference>
<evidence type="ECO:0000259" key="1">
    <source>
        <dbReference type="Pfam" id="PF13476"/>
    </source>
</evidence>
<dbReference type="Pfam" id="PF13476">
    <property type="entry name" value="AAA_23"/>
    <property type="match status" value="1"/>
</dbReference>
<organism evidence="2 3">
    <name type="scientific">Bradyrhizobium shewense</name>
    <dbReference type="NCBI Taxonomy" id="1761772"/>
    <lineage>
        <taxon>Bacteria</taxon>
        <taxon>Pseudomonadati</taxon>
        <taxon>Pseudomonadota</taxon>
        <taxon>Alphaproteobacteria</taxon>
        <taxon>Hyphomicrobiales</taxon>
        <taxon>Nitrobacteraceae</taxon>
        <taxon>Bradyrhizobium</taxon>
    </lineage>
</organism>
<dbReference type="RefSeq" id="WP_245323656.1">
    <property type="nucleotide sequence ID" value="NZ_FMAI01000016.1"/>
</dbReference>